<evidence type="ECO:0000256" key="2">
    <source>
        <dbReference type="SAM" id="MobiDB-lite"/>
    </source>
</evidence>
<name>A0A8B7TSA7_CASCN</name>
<dbReference type="OrthoDB" id="8930856at2759"/>
<dbReference type="RefSeq" id="XP_020010433.1">
    <property type="nucleotide sequence ID" value="XM_020154844.1"/>
</dbReference>
<gene>
    <name evidence="3" type="primary">LOC109679760</name>
</gene>
<dbReference type="GO" id="GO:0007019">
    <property type="term" value="P:microtubule depolymerization"/>
    <property type="evidence" value="ECO:0007669"/>
    <property type="project" value="TreeGrafter"/>
</dbReference>
<organism evidence="3">
    <name type="scientific">Castor canadensis</name>
    <name type="common">American beaver</name>
    <dbReference type="NCBI Taxonomy" id="51338"/>
    <lineage>
        <taxon>Eukaryota</taxon>
        <taxon>Metazoa</taxon>
        <taxon>Chordata</taxon>
        <taxon>Craniata</taxon>
        <taxon>Vertebrata</taxon>
        <taxon>Euteleostomi</taxon>
        <taxon>Mammalia</taxon>
        <taxon>Eutheria</taxon>
        <taxon>Euarchontoglires</taxon>
        <taxon>Glires</taxon>
        <taxon>Rodentia</taxon>
        <taxon>Castorimorpha</taxon>
        <taxon>Castoridae</taxon>
        <taxon>Castor</taxon>
    </lineage>
</organism>
<dbReference type="AlphaFoldDB" id="A0A8B7TSA7"/>
<accession>A0A8B7TSA7</accession>
<evidence type="ECO:0000256" key="1">
    <source>
        <dbReference type="SAM" id="Coils"/>
    </source>
</evidence>
<dbReference type="KEGG" id="ccan:109679760"/>
<dbReference type="InterPro" id="IPR026163">
    <property type="entry name" value="Nckap5l"/>
</dbReference>
<dbReference type="GO" id="GO:0035371">
    <property type="term" value="C:microtubule plus-end"/>
    <property type="evidence" value="ECO:0007669"/>
    <property type="project" value="TreeGrafter"/>
</dbReference>
<keyword evidence="1" id="KW-0175">Coiled coil</keyword>
<feature type="coiled-coil region" evidence="1">
    <location>
        <begin position="30"/>
        <end position="96"/>
    </location>
</feature>
<dbReference type="PANTHER" id="PTHR21740:SF3">
    <property type="entry name" value="NCK-ASSOCIATED PROTEIN 5-LIKE"/>
    <property type="match status" value="1"/>
</dbReference>
<sequence>MSEAMDQPTGGPGHPRPGAGDDGSMEPSTCQELLHRLRELEAENSALAQANENQRETYERCLDEVANHVVQALLNQKDLREECIKLKKRVFDLERQNQMLSALFQQKLQLTTGSLPQ</sequence>
<dbReference type="GO" id="GO:0001578">
    <property type="term" value="P:microtubule bundle formation"/>
    <property type="evidence" value="ECO:0007669"/>
    <property type="project" value="TreeGrafter"/>
</dbReference>
<feature type="region of interest" description="Disordered" evidence="2">
    <location>
        <begin position="1"/>
        <end position="29"/>
    </location>
</feature>
<dbReference type="PANTHER" id="PTHR21740">
    <property type="entry name" value="NCK-ASSOCIATED PROTEIN 5"/>
    <property type="match status" value="1"/>
</dbReference>
<reference evidence="3" key="1">
    <citation type="submission" date="2025-08" db="UniProtKB">
        <authorList>
            <consortium name="RefSeq"/>
        </authorList>
    </citation>
    <scope>IDENTIFICATION</scope>
    <source>
        <tissue evidence="3">Leukocyte</tissue>
    </source>
</reference>
<proteinExistence type="predicted"/>
<evidence type="ECO:0000313" key="3">
    <source>
        <dbReference type="RefSeq" id="XP_020010433.1"/>
    </source>
</evidence>
<protein>
    <submittedName>
        <fullName evidence="3">Nck-associated protein 5-like</fullName>
    </submittedName>
</protein>
<feature type="non-terminal residue" evidence="3">
    <location>
        <position position="117"/>
    </location>
</feature>